<evidence type="ECO:0000313" key="3">
    <source>
        <dbReference type="Proteomes" id="UP000070810"/>
    </source>
</evidence>
<dbReference type="RefSeq" id="WP_058594208.1">
    <property type="nucleotide sequence ID" value="NZ_LDRK01000057.1"/>
</dbReference>
<feature type="region of interest" description="Disordered" evidence="1">
    <location>
        <begin position="1"/>
        <end position="42"/>
    </location>
</feature>
<keyword evidence="3" id="KW-1185">Reference proteome</keyword>
<evidence type="ECO:0000313" key="2">
    <source>
        <dbReference type="EMBL" id="KTR85476.1"/>
    </source>
</evidence>
<evidence type="ECO:0008006" key="4">
    <source>
        <dbReference type="Google" id="ProtNLM"/>
    </source>
</evidence>
<organism evidence="2 3">
    <name type="scientific">Leucobacter chromiiresistens</name>
    <dbReference type="NCBI Taxonomy" id="1079994"/>
    <lineage>
        <taxon>Bacteria</taxon>
        <taxon>Bacillati</taxon>
        <taxon>Actinomycetota</taxon>
        <taxon>Actinomycetes</taxon>
        <taxon>Micrococcales</taxon>
        <taxon>Microbacteriaceae</taxon>
        <taxon>Leucobacter</taxon>
    </lineage>
</organism>
<dbReference type="SUPFAM" id="SSF55486">
    <property type="entry name" value="Metalloproteases ('zincins'), catalytic domain"/>
    <property type="match status" value="1"/>
</dbReference>
<dbReference type="CDD" id="cd12954">
    <property type="entry name" value="MMP_TTHA0227_like_1"/>
    <property type="match status" value="1"/>
</dbReference>
<dbReference type="AlphaFoldDB" id="A0A147EM44"/>
<dbReference type="OrthoDB" id="4989780at2"/>
<comment type="caution">
    <text evidence="2">The sequence shown here is derived from an EMBL/GenBank/DDBJ whole genome shotgun (WGS) entry which is preliminary data.</text>
</comment>
<proteinExistence type="predicted"/>
<reference evidence="2 3" key="1">
    <citation type="journal article" date="2016" name="Front. Microbiol.">
        <title>Genomic Resource of Rice Seed Associated Bacteria.</title>
        <authorList>
            <person name="Midha S."/>
            <person name="Bansal K."/>
            <person name="Sharma S."/>
            <person name="Kumar N."/>
            <person name="Patil P.P."/>
            <person name="Chaudhry V."/>
            <person name="Patil P.B."/>
        </authorList>
    </citation>
    <scope>NUCLEOTIDE SEQUENCE [LARGE SCALE GENOMIC DNA]</scope>
    <source>
        <strain evidence="2 3">NS354</strain>
    </source>
</reference>
<dbReference type="Proteomes" id="UP000070810">
    <property type="component" value="Unassembled WGS sequence"/>
</dbReference>
<protein>
    <recommendedName>
        <fullName evidence="4">Metallopeptidase family protein</fullName>
    </recommendedName>
</protein>
<accession>A0A147EM44</accession>
<sequence length="151" mass="17137">MFGRRRSPSRGVPAVPARARASRHGRRPIRSSLTGPTLPDPEGRFRRFEADARAAVEVVQGYLPDELQGVRFGFQTAPSGEGESQLPLLYAIDRPSKSIVLYRMPIQRAKTLHVDDAEHRRAFLEFCVYRAVCEYLGADPWDLIPGRFEHY</sequence>
<feature type="compositionally biased region" description="Low complexity" evidence="1">
    <location>
        <begin position="9"/>
        <end position="19"/>
    </location>
</feature>
<feature type="compositionally biased region" description="Basic residues" evidence="1">
    <location>
        <begin position="20"/>
        <end position="29"/>
    </location>
</feature>
<evidence type="ECO:0000256" key="1">
    <source>
        <dbReference type="SAM" id="MobiDB-lite"/>
    </source>
</evidence>
<name>A0A147EM44_9MICO</name>
<dbReference type="EMBL" id="LDRK01000057">
    <property type="protein sequence ID" value="KTR85476.1"/>
    <property type="molecule type" value="Genomic_DNA"/>
</dbReference>
<gene>
    <name evidence="2" type="ORF">NS354_09120</name>
</gene>
<dbReference type="PATRIC" id="fig|1079994.3.peg.2033"/>